<dbReference type="Proteomes" id="UP000051977">
    <property type="component" value="Unassembled WGS sequence"/>
</dbReference>
<reference evidence="2 3" key="1">
    <citation type="journal article" date="2015" name="Genome Announc.">
        <title>Expanding the biotechnology potential of lactobacilli through comparative genomics of 213 strains and associated genera.</title>
        <authorList>
            <person name="Sun Z."/>
            <person name="Harris H.M."/>
            <person name="McCann A."/>
            <person name="Guo C."/>
            <person name="Argimon S."/>
            <person name="Zhang W."/>
            <person name="Yang X."/>
            <person name="Jeffery I.B."/>
            <person name="Cooney J.C."/>
            <person name="Kagawa T.F."/>
            <person name="Liu W."/>
            <person name="Song Y."/>
            <person name="Salvetti E."/>
            <person name="Wrobel A."/>
            <person name="Rasinkangas P."/>
            <person name="Parkhill J."/>
            <person name="Rea M.C."/>
            <person name="O'Sullivan O."/>
            <person name="Ritari J."/>
            <person name="Douillard F.P."/>
            <person name="Paul Ross R."/>
            <person name="Yang R."/>
            <person name="Briner A.E."/>
            <person name="Felis G.E."/>
            <person name="de Vos W.M."/>
            <person name="Barrangou R."/>
            <person name="Klaenhammer T.R."/>
            <person name="Caufield P.W."/>
            <person name="Cui Y."/>
            <person name="Zhang H."/>
            <person name="O'Toole P.W."/>
        </authorList>
    </citation>
    <scope>NUCLEOTIDE SEQUENCE [LARGE SCALE GENOMIC DNA]</scope>
    <source>
        <strain evidence="2 3">DSM 19907</strain>
    </source>
</reference>
<proteinExistence type="predicted"/>
<gene>
    <name evidence="2" type="ORF">FD12_GL001428</name>
</gene>
<evidence type="ECO:0000256" key="1">
    <source>
        <dbReference type="SAM" id="SignalP"/>
    </source>
</evidence>
<comment type="caution">
    <text evidence="2">The sequence shown here is derived from an EMBL/GenBank/DDBJ whole genome shotgun (WGS) entry which is preliminary data.</text>
</comment>
<feature type="signal peptide" evidence="1">
    <location>
        <begin position="1"/>
        <end position="30"/>
    </location>
</feature>
<evidence type="ECO:0000313" key="3">
    <source>
        <dbReference type="Proteomes" id="UP000051977"/>
    </source>
</evidence>
<keyword evidence="3" id="KW-1185">Reference proteome</keyword>
<feature type="chain" id="PRO_5045759442" evidence="1">
    <location>
        <begin position="31"/>
        <end position="145"/>
    </location>
</feature>
<protein>
    <submittedName>
        <fullName evidence="2">Uncharacterized protein</fullName>
    </submittedName>
</protein>
<sequence>MVIIIKFKRLLLIALLPILLLTITCAPTHAATWHRGTPTVLRGHWKTKTWRPYKQYKMTGHAYLKVHQTWFTNSPALPPVDPSSVMKVYYKKVGHVYHLVGRDFNNAPAGGIKVSYRIKVYNRHKIYFKQLHQLRKDINHTYYKY</sequence>
<organism evidence="2 3">
    <name type="scientific">Lentilactobacillus rapi DSM 19907 = JCM 15042</name>
    <dbReference type="NCBI Taxonomy" id="1423795"/>
    <lineage>
        <taxon>Bacteria</taxon>
        <taxon>Bacillati</taxon>
        <taxon>Bacillota</taxon>
        <taxon>Bacilli</taxon>
        <taxon>Lactobacillales</taxon>
        <taxon>Lactobacillaceae</taxon>
        <taxon>Lentilactobacillus</taxon>
    </lineage>
</organism>
<keyword evidence="1" id="KW-0732">Signal</keyword>
<dbReference type="RefSeq" id="WP_054748426.1">
    <property type="nucleotide sequence ID" value="NZ_BBAV01000026.1"/>
</dbReference>
<accession>A0ABR5PA16</accession>
<evidence type="ECO:0000313" key="2">
    <source>
        <dbReference type="EMBL" id="KRL13227.1"/>
    </source>
</evidence>
<name>A0ABR5PA16_9LACO</name>
<dbReference type="EMBL" id="AZEI01000086">
    <property type="protein sequence ID" value="KRL13227.1"/>
    <property type="molecule type" value="Genomic_DNA"/>
</dbReference>